<protein>
    <submittedName>
        <fullName evidence="2">Type I polyketide synthase loading module domain protein</fullName>
    </submittedName>
</protein>
<accession>A0ABP3AUJ2</accession>
<dbReference type="EMBL" id="JAOL01000045">
    <property type="protein sequence ID" value="EUA93748.1"/>
    <property type="molecule type" value="Genomic_DNA"/>
</dbReference>
<evidence type="ECO:0000256" key="1">
    <source>
        <dbReference type="SAM" id="MobiDB-lite"/>
    </source>
</evidence>
<sequence>MHATHATRLRVRLTRTGADAITVHTSDTTGAPVAIIDSLITRPSPPPQGLLRQPQQLAYYT</sequence>
<dbReference type="InterPro" id="IPR020592">
    <property type="entry name" value="Ribosomal_bS16_CS"/>
</dbReference>
<feature type="compositionally biased region" description="Low complexity" evidence="1">
    <location>
        <begin position="49"/>
        <end position="61"/>
    </location>
</feature>
<comment type="caution">
    <text evidence="2">The sequence shown here is derived from an EMBL/GenBank/DDBJ whole genome shotgun (WGS) entry which is preliminary data.</text>
</comment>
<dbReference type="Proteomes" id="UP000020681">
    <property type="component" value="Unassembled WGS sequence"/>
</dbReference>
<evidence type="ECO:0000313" key="5">
    <source>
        <dbReference type="Proteomes" id="UP000020681"/>
    </source>
</evidence>
<name>A0ABP3AUJ2_MYCUL</name>
<dbReference type="EMBL" id="JAOL01000022">
    <property type="protein sequence ID" value="EUA94052.1"/>
    <property type="molecule type" value="Genomic_DNA"/>
</dbReference>
<evidence type="ECO:0000313" key="4">
    <source>
        <dbReference type="EMBL" id="EUA94052.1"/>
    </source>
</evidence>
<evidence type="ECO:0000313" key="2">
    <source>
        <dbReference type="EMBL" id="EUA93705.1"/>
    </source>
</evidence>
<evidence type="ECO:0000313" key="3">
    <source>
        <dbReference type="EMBL" id="EUA93748.1"/>
    </source>
</evidence>
<organism evidence="2 5">
    <name type="scientific">Mycobacterium ulcerans str. Harvey</name>
    <dbReference type="NCBI Taxonomy" id="1299332"/>
    <lineage>
        <taxon>Bacteria</taxon>
        <taxon>Bacillati</taxon>
        <taxon>Actinomycetota</taxon>
        <taxon>Actinomycetes</taxon>
        <taxon>Mycobacteriales</taxon>
        <taxon>Mycobacteriaceae</taxon>
        <taxon>Mycobacterium</taxon>
        <taxon>Mycobacterium ulcerans group</taxon>
    </lineage>
</organism>
<feature type="region of interest" description="Disordered" evidence="1">
    <location>
        <begin position="40"/>
        <end position="61"/>
    </location>
</feature>
<reference evidence="2 5" key="1">
    <citation type="submission" date="2014-01" db="EMBL/GenBank/DDBJ databases">
        <authorList>
            <person name="Dobos K."/>
            <person name="Lenaerts A."/>
            <person name="Ordway D."/>
            <person name="DeGroote M.A."/>
            <person name="Parker T."/>
            <person name="Sizemore C."/>
            <person name="Tallon L.J."/>
            <person name="Sadzewicz L.K."/>
            <person name="Sengamalay N."/>
            <person name="Fraser C.M."/>
            <person name="Hine E."/>
            <person name="Shefchek K.A."/>
            <person name="Das S.P."/>
            <person name="Tettelin H."/>
        </authorList>
    </citation>
    <scope>NUCLEOTIDE SEQUENCE [LARGE SCALE GENOMIC DNA]</scope>
    <source>
        <strain evidence="2 5">Harvey</strain>
    </source>
</reference>
<keyword evidence="5" id="KW-1185">Reference proteome</keyword>
<dbReference type="InterPro" id="IPR042104">
    <property type="entry name" value="PKS_dehydratase_sf"/>
</dbReference>
<gene>
    <name evidence="4" type="ORF">I551_8677</name>
    <name evidence="3" type="ORF">I551_8980</name>
    <name evidence="2" type="ORF">I551_9031</name>
</gene>
<dbReference type="EMBL" id="JAOL01000049">
    <property type="protein sequence ID" value="EUA93705.1"/>
    <property type="molecule type" value="Genomic_DNA"/>
</dbReference>
<dbReference type="Gene3D" id="3.10.129.110">
    <property type="entry name" value="Polyketide synthase dehydratase"/>
    <property type="match status" value="1"/>
</dbReference>
<dbReference type="PROSITE" id="PS00732">
    <property type="entry name" value="RIBOSOMAL_S16"/>
    <property type="match status" value="1"/>
</dbReference>
<proteinExistence type="predicted"/>